<dbReference type="AlphaFoldDB" id="A0A0D2D006"/>
<evidence type="ECO:0000259" key="1">
    <source>
        <dbReference type="Pfam" id="PF14479"/>
    </source>
</evidence>
<dbReference type="Gene3D" id="1.10.510.10">
    <property type="entry name" value="Transferase(Phosphotransferase) domain 1"/>
    <property type="match status" value="1"/>
</dbReference>
<evidence type="ECO:0000313" key="3">
    <source>
        <dbReference type="EMBL" id="KIW35515.1"/>
    </source>
</evidence>
<protein>
    <submittedName>
        <fullName evidence="3">Uncharacterized protein</fullName>
    </submittedName>
</protein>
<dbReference type="InterPro" id="IPR056002">
    <property type="entry name" value="DUF7580"/>
</dbReference>
<sequence>MATGTVLGAASLAIQLSNGCLKGYGVVTSALAASKELSCVLLQFEIEQSRLRDFVEAAGLTDETTENNVRPAILAKGTLLLRILAEIQLALSQFSDNNESQRIQSVDYANPTIPHDLGESFNNLINEAFVASQKPPDKFSLLRSLNWSLFRRSELEKALKRLARLNDFLRELLNTQDLRLLQDQQHHRSMELVQMRNKLDDILELTQAVQASRLNHSQSDTWQRLADAELDNLAAFKALYMSLLAGETSQPGKTRIDPSRISFQPAGTESANYRRATYTTNEGRETEVWIHWQDVDIPTEGSMRPAALMDELTILLNAQKPDEFCIPPCLGWSPLREGGAQPLPAFVFENPPGVDSKAIPVSLLHAMKHSPKPSLTHRVTLAYKIAQCLLYFHVVNWLHKALRASNIIMFSSSDNDLDIRSPYLIGFNNSRRSQFGEATSEVPRDGHMEVYRHPDTQLDGPMLPFRKTFDIYSLGLILVEIAFWKPIVAVMEIEEIVNKSPRATRDIQERWVHTELRLLASLRAEVGAKYSSAVEVCLKGRDAFGIDRRDTETSSTTAMVIQRTFNAQVVRVLAEIAV</sequence>
<dbReference type="Pfam" id="PF24476">
    <property type="entry name" value="DUF7580"/>
    <property type="match status" value="1"/>
</dbReference>
<evidence type="ECO:0000313" key="4">
    <source>
        <dbReference type="Proteomes" id="UP000054466"/>
    </source>
</evidence>
<dbReference type="OrthoDB" id="1911848at2759"/>
<dbReference type="STRING" id="569365.A0A0D2D006"/>
<feature type="domain" description="DUF7580" evidence="2">
    <location>
        <begin position="372"/>
        <end position="574"/>
    </location>
</feature>
<dbReference type="PANTHER" id="PTHR37542:SF1">
    <property type="entry name" value="PRION-INHIBITION AND PROPAGATION HELO DOMAIN-CONTAINING PROTEIN"/>
    <property type="match status" value="1"/>
</dbReference>
<accession>A0A0D2D006</accession>
<reference evidence="3 4" key="1">
    <citation type="submission" date="2015-01" db="EMBL/GenBank/DDBJ databases">
        <title>The Genome Sequence of Cladophialophora immunda CBS83496.</title>
        <authorList>
            <consortium name="The Broad Institute Genomics Platform"/>
            <person name="Cuomo C."/>
            <person name="de Hoog S."/>
            <person name="Gorbushina A."/>
            <person name="Stielow B."/>
            <person name="Teixiera M."/>
            <person name="Abouelleil A."/>
            <person name="Chapman S.B."/>
            <person name="Priest M."/>
            <person name="Young S.K."/>
            <person name="Wortman J."/>
            <person name="Nusbaum C."/>
            <person name="Birren B."/>
        </authorList>
    </citation>
    <scope>NUCLEOTIDE SEQUENCE [LARGE SCALE GENOMIC DNA]</scope>
    <source>
        <strain evidence="3 4">CBS 83496</strain>
    </source>
</reference>
<feature type="domain" description="Prion-inhibition and propagation HeLo" evidence="1">
    <location>
        <begin position="4"/>
        <end position="200"/>
    </location>
</feature>
<gene>
    <name evidence="3" type="ORF">PV07_02206</name>
</gene>
<dbReference type="Proteomes" id="UP000054466">
    <property type="component" value="Unassembled WGS sequence"/>
</dbReference>
<evidence type="ECO:0000259" key="2">
    <source>
        <dbReference type="Pfam" id="PF24476"/>
    </source>
</evidence>
<dbReference type="Pfam" id="PF14479">
    <property type="entry name" value="HeLo"/>
    <property type="match status" value="1"/>
</dbReference>
<dbReference type="RefSeq" id="XP_016255731.1">
    <property type="nucleotide sequence ID" value="XM_016388803.1"/>
</dbReference>
<keyword evidence="4" id="KW-1185">Reference proteome</keyword>
<dbReference type="Gene3D" id="1.20.120.1020">
    <property type="entry name" value="Prion-inhibition and propagation, HeLo domain"/>
    <property type="match status" value="1"/>
</dbReference>
<organism evidence="3 4">
    <name type="scientific">Cladophialophora immunda</name>
    <dbReference type="NCBI Taxonomy" id="569365"/>
    <lineage>
        <taxon>Eukaryota</taxon>
        <taxon>Fungi</taxon>
        <taxon>Dikarya</taxon>
        <taxon>Ascomycota</taxon>
        <taxon>Pezizomycotina</taxon>
        <taxon>Eurotiomycetes</taxon>
        <taxon>Chaetothyriomycetidae</taxon>
        <taxon>Chaetothyriales</taxon>
        <taxon>Herpotrichiellaceae</taxon>
        <taxon>Cladophialophora</taxon>
    </lineage>
</organism>
<dbReference type="HOGENOM" id="CLU_017444_4_1_1"/>
<dbReference type="GeneID" id="27341400"/>
<dbReference type="VEuPathDB" id="FungiDB:PV07_02206"/>
<dbReference type="InterPro" id="IPR011009">
    <property type="entry name" value="Kinase-like_dom_sf"/>
</dbReference>
<dbReference type="InterPro" id="IPR029498">
    <property type="entry name" value="HeLo_dom"/>
</dbReference>
<dbReference type="EMBL" id="KN847040">
    <property type="protein sequence ID" value="KIW35515.1"/>
    <property type="molecule type" value="Genomic_DNA"/>
</dbReference>
<name>A0A0D2D006_9EURO</name>
<proteinExistence type="predicted"/>
<dbReference type="SUPFAM" id="SSF56112">
    <property type="entry name" value="Protein kinase-like (PK-like)"/>
    <property type="match status" value="1"/>
</dbReference>
<dbReference type="InterPro" id="IPR038305">
    <property type="entry name" value="HeLo_sf"/>
</dbReference>
<dbReference type="PANTHER" id="PTHR37542">
    <property type="entry name" value="HELO DOMAIN-CONTAINING PROTEIN-RELATED"/>
    <property type="match status" value="1"/>
</dbReference>